<reference evidence="1" key="1">
    <citation type="journal article" date="2021" name="Environ. Microbiol.">
        <title>Gene family expansions and transcriptome signatures uncover fungal adaptations to wood decay.</title>
        <authorList>
            <person name="Hage H."/>
            <person name="Miyauchi S."/>
            <person name="Viragh M."/>
            <person name="Drula E."/>
            <person name="Min B."/>
            <person name="Chaduli D."/>
            <person name="Navarro D."/>
            <person name="Favel A."/>
            <person name="Norest M."/>
            <person name="Lesage-Meessen L."/>
            <person name="Balint B."/>
            <person name="Merenyi Z."/>
            <person name="de Eugenio L."/>
            <person name="Morin E."/>
            <person name="Martinez A.T."/>
            <person name="Baldrian P."/>
            <person name="Stursova M."/>
            <person name="Martinez M.J."/>
            <person name="Novotny C."/>
            <person name="Magnuson J.K."/>
            <person name="Spatafora J.W."/>
            <person name="Maurice S."/>
            <person name="Pangilinan J."/>
            <person name="Andreopoulos W."/>
            <person name="LaButti K."/>
            <person name="Hundley H."/>
            <person name="Na H."/>
            <person name="Kuo A."/>
            <person name="Barry K."/>
            <person name="Lipzen A."/>
            <person name="Henrissat B."/>
            <person name="Riley R."/>
            <person name="Ahrendt S."/>
            <person name="Nagy L.G."/>
            <person name="Grigoriev I.V."/>
            <person name="Martin F."/>
            <person name="Rosso M.N."/>
        </authorList>
    </citation>
    <scope>NUCLEOTIDE SEQUENCE</scope>
    <source>
        <strain evidence="1">CBS 384.51</strain>
    </source>
</reference>
<proteinExistence type="predicted"/>
<evidence type="ECO:0000313" key="1">
    <source>
        <dbReference type="EMBL" id="KAI0083056.1"/>
    </source>
</evidence>
<protein>
    <submittedName>
        <fullName evidence="1">Haloacid dehalogenase-like hydrolase-domain-containing protein</fullName>
    </submittedName>
</protein>
<name>A0ACB8TM39_9APHY</name>
<dbReference type="Proteomes" id="UP001055072">
    <property type="component" value="Unassembled WGS sequence"/>
</dbReference>
<dbReference type="EMBL" id="MU275003">
    <property type="protein sequence ID" value="KAI0083056.1"/>
    <property type="molecule type" value="Genomic_DNA"/>
</dbReference>
<comment type="caution">
    <text evidence="1">The sequence shown here is derived from an EMBL/GenBank/DDBJ whole genome shotgun (WGS) entry which is preliminary data.</text>
</comment>
<evidence type="ECO:0000313" key="2">
    <source>
        <dbReference type="Proteomes" id="UP001055072"/>
    </source>
</evidence>
<accession>A0ACB8TM39</accession>
<keyword evidence="2" id="KW-1185">Reference proteome</keyword>
<sequence length="484" mass="53922">MRPVSSPHCDILIFDIGDVLFSWSPKTPTNISPKTLRAITTSLVWGRFECGQLSQSECYRLVAQEYALNADDVALAFQYARDSLQPDDSFISFIHKLKADSNNNLRIFAMSNISAPDYEVLRTKTADWSVFDKVFTSAAAGMRKPTLGFYKHVINTIGGDPASMIFVDDKAENVLSARSLGMHGVVFDKTTVRATLQYLVCNPLRRGMEFLDAHAGSLESVTETGILVEENFAQLLILEATRRRNLVNVSGNPKIGKWNFFREKPTLTTSVFPFDFDTTSLALTIVDHDYGLVNAVMDEMLQFRDEDGIIQTYFDHKRQRTDPVVCVNVLSLFHAQGRANELLPTQAWVLDVLKHRAYLDGTRYYATPESFLFFLSRLLTITDDEELHETFQPVLKERLQELVGASGDSMALAMRITACATVGMRNEVDLQKLLRMQHEDGSWGPGIMYKYGSTGLGIGNRGLSTALALQAICLAEGTGSPVAP</sequence>
<gene>
    <name evidence="1" type="ORF">BDY19DRAFT_900921</name>
</gene>
<organism evidence="1 2">
    <name type="scientific">Irpex rosettiformis</name>
    <dbReference type="NCBI Taxonomy" id="378272"/>
    <lineage>
        <taxon>Eukaryota</taxon>
        <taxon>Fungi</taxon>
        <taxon>Dikarya</taxon>
        <taxon>Basidiomycota</taxon>
        <taxon>Agaricomycotina</taxon>
        <taxon>Agaricomycetes</taxon>
        <taxon>Polyporales</taxon>
        <taxon>Irpicaceae</taxon>
        <taxon>Irpex</taxon>
    </lineage>
</organism>